<feature type="domain" description="Fungal lipase-type" evidence="6">
    <location>
        <begin position="14"/>
        <end position="63"/>
    </location>
</feature>
<evidence type="ECO:0000256" key="2">
    <source>
        <dbReference type="ARBA" id="ARBA00022801"/>
    </source>
</evidence>
<dbReference type="EMBL" id="JARPOI010000011">
    <property type="protein sequence ID" value="KAJ9168736.1"/>
    <property type="molecule type" value="Genomic_DNA"/>
</dbReference>
<keyword evidence="3 5" id="KW-0442">Lipid degradation</keyword>
<dbReference type="Proteomes" id="UP001174677">
    <property type="component" value="Chromosome 11"/>
</dbReference>
<keyword evidence="8" id="KW-1185">Reference proteome</keyword>
<evidence type="ECO:0000256" key="5">
    <source>
        <dbReference type="RuleBase" id="RU367093"/>
    </source>
</evidence>
<evidence type="ECO:0000256" key="3">
    <source>
        <dbReference type="ARBA" id="ARBA00022963"/>
    </source>
</evidence>
<gene>
    <name evidence="7" type="ORF">P3X46_020229</name>
</gene>
<reference evidence="7" key="1">
    <citation type="journal article" date="2023" name="Plant Biotechnol. J.">
        <title>Chromosome-level wild Hevea brasiliensis genome provides new tools for genomic-assisted breeding and valuable loci to elevate rubber yield.</title>
        <authorList>
            <person name="Cheng H."/>
            <person name="Song X."/>
            <person name="Hu Y."/>
            <person name="Wu T."/>
            <person name="Yang Q."/>
            <person name="An Z."/>
            <person name="Feng S."/>
            <person name="Deng Z."/>
            <person name="Wu W."/>
            <person name="Zeng X."/>
            <person name="Tu M."/>
            <person name="Wang X."/>
            <person name="Huang H."/>
        </authorList>
    </citation>
    <scope>NUCLEOTIDE SEQUENCE</scope>
    <source>
        <strain evidence="7">MT/VB/25A 57/8</strain>
    </source>
</reference>
<comment type="caution">
    <text evidence="7">The sequence shown here is derived from an EMBL/GenBank/DDBJ whole genome shotgun (WGS) entry which is preliminary data.</text>
</comment>
<organism evidence="7 8">
    <name type="scientific">Hevea brasiliensis</name>
    <name type="common">Para rubber tree</name>
    <name type="synonym">Siphonia brasiliensis</name>
    <dbReference type="NCBI Taxonomy" id="3981"/>
    <lineage>
        <taxon>Eukaryota</taxon>
        <taxon>Viridiplantae</taxon>
        <taxon>Streptophyta</taxon>
        <taxon>Embryophyta</taxon>
        <taxon>Tracheophyta</taxon>
        <taxon>Spermatophyta</taxon>
        <taxon>Magnoliopsida</taxon>
        <taxon>eudicotyledons</taxon>
        <taxon>Gunneridae</taxon>
        <taxon>Pentapetalae</taxon>
        <taxon>rosids</taxon>
        <taxon>fabids</taxon>
        <taxon>Malpighiales</taxon>
        <taxon>Euphorbiaceae</taxon>
        <taxon>Crotonoideae</taxon>
        <taxon>Micrandreae</taxon>
        <taxon>Hevea</taxon>
    </lineage>
</organism>
<dbReference type="EC" id="3.1.1.-" evidence="5"/>
<accession>A0ABQ9LL88</accession>
<sequence>MDIAYNGYNKPTSEPNKSFPVTAIVFASLRLGDLGFKKIYDDMKDVRVLRVTNANDLIPTHPEMALHVGENLPINTRESPFLKSHVKLHILMLTTMGLQGHKGVKEDFIWKFLLILQ</sequence>
<dbReference type="Pfam" id="PF01764">
    <property type="entry name" value="Lipase_3"/>
    <property type="match status" value="1"/>
</dbReference>
<evidence type="ECO:0000313" key="8">
    <source>
        <dbReference type="Proteomes" id="UP001174677"/>
    </source>
</evidence>
<dbReference type="InterPro" id="IPR033556">
    <property type="entry name" value="PLA"/>
</dbReference>
<evidence type="ECO:0000256" key="4">
    <source>
        <dbReference type="ARBA" id="ARBA00023098"/>
    </source>
</evidence>
<name>A0ABQ9LL88_HEVBR</name>
<evidence type="ECO:0000313" key="7">
    <source>
        <dbReference type="EMBL" id="KAJ9168736.1"/>
    </source>
</evidence>
<dbReference type="Gene3D" id="3.40.50.1820">
    <property type="entry name" value="alpha/beta hydrolase"/>
    <property type="match status" value="1"/>
</dbReference>
<dbReference type="InterPro" id="IPR002921">
    <property type="entry name" value="Fungal_lipase-type"/>
</dbReference>
<dbReference type="SUPFAM" id="SSF53474">
    <property type="entry name" value="alpha/beta-Hydrolases"/>
    <property type="match status" value="1"/>
</dbReference>
<proteinExistence type="inferred from homology"/>
<evidence type="ECO:0000259" key="6">
    <source>
        <dbReference type="Pfam" id="PF01764"/>
    </source>
</evidence>
<comment type="function">
    <text evidence="5">Acylhydrolase that catalyzes the hydrolysis of phospholipids at the sn-1 position.</text>
</comment>
<dbReference type="InterPro" id="IPR029058">
    <property type="entry name" value="AB_hydrolase_fold"/>
</dbReference>
<comment type="similarity">
    <text evidence="1 5">Belongs to the AB hydrolase superfamily. Lipase family.</text>
</comment>
<dbReference type="PANTHER" id="PTHR31828:SF44">
    <property type="entry name" value="PHOSPHOLIPASE A1"/>
    <property type="match status" value="1"/>
</dbReference>
<protein>
    <recommendedName>
        <fullName evidence="5">Phospholipase A1</fullName>
        <ecNumber evidence="5">3.1.1.-</ecNumber>
    </recommendedName>
</protein>
<keyword evidence="2 5" id="KW-0378">Hydrolase</keyword>
<dbReference type="PANTHER" id="PTHR31828">
    <property type="entry name" value="PHOSPHOLIPASE A1-IIGAMMA"/>
    <property type="match status" value="1"/>
</dbReference>
<evidence type="ECO:0000256" key="1">
    <source>
        <dbReference type="ARBA" id="ARBA00010701"/>
    </source>
</evidence>
<keyword evidence="4 5" id="KW-0443">Lipid metabolism</keyword>